<reference evidence="5" key="1">
    <citation type="journal article" date="2020" name="Stud. Mycol.">
        <title>101 Dothideomycetes genomes: a test case for predicting lifestyles and emergence of pathogens.</title>
        <authorList>
            <person name="Haridas S."/>
            <person name="Albert R."/>
            <person name="Binder M."/>
            <person name="Bloem J."/>
            <person name="Labutti K."/>
            <person name="Salamov A."/>
            <person name="Andreopoulos B."/>
            <person name="Baker S."/>
            <person name="Barry K."/>
            <person name="Bills G."/>
            <person name="Bluhm B."/>
            <person name="Cannon C."/>
            <person name="Castanera R."/>
            <person name="Culley D."/>
            <person name="Daum C."/>
            <person name="Ezra D."/>
            <person name="Gonzalez J."/>
            <person name="Henrissat B."/>
            <person name="Kuo A."/>
            <person name="Liang C."/>
            <person name="Lipzen A."/>
            <person name="Lutzoni F."/>
            <person name="Magnuson J."/>
            <person name="Mondo S."/>
            <person name="Nolan M."/>
            <person name="Ohm R."/>
            <person name="Pangilinan J."/>
            <person name="Park H.-J."/>
            <person name="Ramirez L."/>
            <person name="Alfaro M."/>
            <person name="Sun H."/>
            <person name="Tritt A."/>
            <person name="Yoshinaga Y."/>
            <person name="Zwiers L.-H."/>
            <person name="Turgeon B."/>
            <person name="Goodwin S."/>
            <person name="Spatafora J."/>
            <person name="Crous P."/>
            <person name="Grigoriev I."/>
        </authorList>
    </citation>
    <scope>NUCLEOTIDE SEQUENCE</scope>
    <source>
        <strain evidence="5">CBS 123094</strain>
    </source>
</reference>
<proteinExistence type="inferred from homology"/>
<accession>A0A6A5WIA7</accession>
<dbReference type="Proteomes" id="UP000799779">
    <property type="component" value="Unassembled WGS sequence"/>
</dbReference>
<keyword evidence="1 2" id="KW-0456">Lyase</keyword>
<protein>
    <submittedName>
        <fullName evidence="5">Putative dihydrodipicolinate synthase</fullName>
    </submittedName>
</protein>
<sequence>MTRPLPMGIYTPLPTFFDANEDLDLGAFKAHIKYTTLAGTIPVIAEERIILIKAARETLDENGLQNVPIVAGAGASSTRESILLASQAASAGADFVMVIPPGYYASTLIANHSSLIRFFVDVASASPIPVIDYNFPSVSGGIDLDSEMVIEIVKRSNNVAGVKLTCASVGKIIRITGMTENPEFRRKWPRKWAVNEAVGVTGWGYFRVIDGYIDILMPSIASGAAGAISGLPNFAPRSCTKLWSLASSFPSPGSRDYLEARRLQNLTAATDGFTQKIGFAGVKFILNHLFGYGKGLRQPLMGMSDERREEVLDNEAFRRIMVEEKRLENEG</sequence>
<dbReference type="Pfam" id="PF00701">
    <property type="entry name" value="DHDPS"/>
    <property type="match status" value="1"/>
</dbReference>
<dbReference type="OrthoDB" id="191315at2759"/>
<dbReference type="Gene3D" id="3.20.20.70">
    <property type="entry name" value="Aldolase class I"/>
    <property type="match status" value="1"/>
</dbReference>
<dbReference type="InterPro" id="IPR013785">
    <property type="entry name" value="Aldolase_TIM"/>
</dbReference>
<dbReference type="EMBL" id="ML977582">
    <property type="protein sequence ID" value="KAF2001583.1"/>
    <property type="molecule type" value="Genomic_DNA"/>
</dbReference>
<dbReference type="PIRSF" id="PIRSF001365">
    <property type="entry name" value="DHDPS"/>
    <property type="match status" value="1"/>
</dbReference>
<gene>
    <name evidence="5" type="ORF">P154DRAFT_544988</name>
</gene>
<name>A0A6A5WIA7_9PLEO</name>
<dbReference type="PANTHER" id="PTHR12128:SF66">
    <property type="entry name" value="4-HYDROXY-2-OXOGLUTARATE ALDOLASE, MITOCHONDRIAL"/>
    <property type="match status" value="1"/>
</dbReference>
<evidence type="ECO:0000256" key="1">
    <source>
        <dbReference type="ARBA" id="ARBA00023239"/>
    </source>
</evidence>
<feature type="active site" description="Proton donor/acceptor" evidence="3">
    <location>
        <position position="133"/>
    </location>
</feature>
<evidence type="ECO:0000313" key="6">
    <source>
        <dbReference type="Proteomes" id="UP000799779"/>
    </source>
</evidence>
<feature type="binding site" evidence="4">
    <location>
        <position position="228"/>
    </location>
    <ligand>
        <name>pyruvate</name>
        <dbReference type="ChEBI" id="CHEBI:15361"/>
    </ligand>
</feature>
<dbReference type="PRINTS" id="PR00146">
    <property type="entry name" value="DHPICSNTHASE"/>
</dbReference>
<dbReference type="SMART" id="SM01130">
    <property type="entry name" value="DHDPS"/>
    <property type="match status" value="1"/>
</dbReference>
<dbReference type="PANTHER" id="PTHR12128">
    <property type="entry name" value="DIHYDRODIPICOLINATE SYNTHASE"/>
    <property type="match status" value="1"/>
</dbReference>
<evidence type="ECO:0000256" key="4">
    <source>
        <dbReference type="PIRSR" id="PIRSR001365-2"/>
    </source>
</evidence>
<comment type="similarity">
    <text evidence="2">Belongs to the DapA family.</text>
</comment>
<evidence type="ECO:0000256" key="2">
    <source>
        <dbReference type="PIRNR" id="PIRNR001365"/>
    </source>
</evidence>
<evidence type="ECO:0000313" key="5">
    <source>
        <dbReference type="EMBL" id="KAF2001583.1"/>
    </source>
</evidence>
<dbReference type="InterPro" id="IPR002220">
    <property type="entry name" value="DapA-like"/>
</dbReference>
<feature type="active site" description="Schiff-base intermediate with substrate" evidence="3">
    <location>
        <position position="163"/>
    </location>
</feature>
<keyword evidence="6" id="KW-1185">Reference proteome</keyword>
<dbReference type="GO" id="GO:0008840">
    <property type="term" value="F:4-hydroxy-tetrahydrodipicolinate synthase activity"/>
    <property type="evidence" value="ECO:0007669"/>
    <property type="project" value="TreeGrafter"/>
</dbReference>
<dbReference type="AlphaFoldDB" id="A0A6A5WIA7"/>
<organism evidence="5 6">
    <name type="scientific">Amniculicola lignicola CBS 123094</name>
    <dbReference type="NCBI Taxonomy" id="1392246"/>
    <lineage>
        <taxon>Eukaryota</taxon>
        <taxon>Fungi</taxon>
        <taxon>Dikarya</taxon>
        <taxon>Ascomycota</taxon>
        <taxon>Pezizomycotina</taxon>
        <taxon>Dothideomycetes</taxon>
        <taxon>Pleosporomycetidae</taxon>
        <taxon>Pleosporales</taxon>
        <taxon>Amniculicolaceae</taxon>
        <taxon>Amniculicola</taxon>
    </lineage>
</organism>
<dbReference type="CDD" id="cd00408">
    <property type="entry name" value="DHDPS-like"/>
    <property type="match status" value="1"/>
</dbReference>
<evidence type="ECO:0000256" key="3">
    <source>
        <dbReference type="PIRSR" id="PIRSR001365-1"/>
    </source>
</evidence>
<dbReference type="SUPFAM" id="SSF51569">
    <property type="entry name" value="Aldolase"/>
    <property type="match status" value="1"/>
</dbReference>